<feature type="region of interest" description="Disordered" evidence="1">
    <location>
        <begin position="99"/>
        <end position="119"/>
    </location>
</feature>
<accession>A0A2A6FNF0</accession>
<evidence type="ECO:0008006" key="4">
    <source>
        <dbReference type="Google" id="ProtNLM"/>
    </source>
</evidence>
<evidence type="ECO:0000313" key="3">
    <source>
        <dbReference type="Proteomes" id="UP000219994"/>
    </source>
</evidence>
<dbReference type="AlphaFoldDB" id="A0A2A6FNF0"/>
<feature type="compositionally biased region" description="Polar residues" evidence="1">
    <location>
        <begin position="109"/>
        <end position="119"/>
    </location>
</feature>
<dbReference type="Proteomes" id="UP000219994">
    <property type="component" value="Unassembled WGS sequence"/>
</dbReference>
<reference evidence="3" key="1">
    <citation type="submission" date="2017-03" db="EMBL/GenBank/DDBJ databases">
        <authorList>
            <person name="Lund M.B."/>
        </authorList>
    </citation>
    <scope>NUCLEOTIDE SEQUENCE [LARGE SCALE GENOMIC DNA]</scope>
</reference>
<comment type="caution">
    <text evidence="2">The sequence shown here is derived from an EMBL/GenBank/DDBJ whole genome shotgun (WGS) entry which is preliminary data.</text>
</comment>
<protein>
    <recommendedName>
        <fullName evidence="4">Helix-turn-helix domain-containing protein</fullName>
    </recommendedName>
</protein>
<name>A0A2A6FNF0_9MICO</name>
<organism evidence="2 3">
    <name type="scientific">Candidatus Lumbricidiphila eiseniae</name>
    <dbReference type="NCBI Taxonomy" id="1969409"/>
    <lineage>
        <taxon>Bacteria</taxon>
        <taxon>Bacillati</taxon>
        <taxon>Actinomycetota</taxon>
        <taxon>Actinomycetes</taxon>
        <taxon>Micrococcales</taxon>
        <taxon>Microbacteriaceae</taxon>
        <taxon>Candidatus Lumbricidiphila</taxon>
    </lineage>
</organism>
<evidence type="ECO:0000256" key="1">
    <source>
        <dbReference type="SAM" id="MobiDB-lite"/>
    </source>
</evidence>
<evidence type="ECO:0000313" key="2">
    <source>
        <dbReference type="EMBL" id="PDQ34121.1"/>
    </source>
</evidence>
<dbReference type="Pfam" id="PF13730">
    <property type="entry name" value="HTH_36"/>
    <property type="match status" value="1"/>
</dbReference>
<dbReference type="EMBL" id="NAEP01000069">
    <property type="protein sequence ID" value="PDQ34121.1"/>
    <property type="molecule type" value="Genomic_DNA"/>
</dbReference>
<proteinExistence type="predicted"/>
<sequence length="223" mass="23766">MSVESLAIALHHSRARGAAKLVLIGIANHDGDGGAWPAVATLARYAGVTERNVQKALAALESLGEIRRLVSSGGDHSTADHMKPNLYQFLLRCPSNCDRSARHRRPHDTQLSELSTGELSTGVSLATPGVGSDTGGVSLATPEPSFNQTTRYREKTHVIARARVGGTGPSVDNFSVSARRYVEVMAVKCRGRGGRPHRYVDGQGLPSHRCLHCGELQPVEGTA</sequence>
<gene>
    <name evidence="2" type="ORF">B5766_12880</name>
</gene>